<proteinExistence type="inferred from homology"/>
<organism evidence="5 6">
    <name type="scientific">Candidatus Uhrbacteria bacterium CG_4_9_14_0_2_um_filter_41_50</name>
    <dbReference type="NCBI Taxonomy" id="1975031"/>
    <lineage>
        <taxon>Bacteria</taxon>
        <taxon>Candidatus Uhriibacteriota</taxon>
    </lineage>
</organism>
<dbReference type="Pfam" id="PF02780">
    <property type="entry name" value="Transketolase_C"/>
    <property type="match status" value="1"/>
</dbReference>
<reference evidence="6" key="1">
    <citation type="submission" date="2017-09" db="EMBL/GenBank/DDBJ databases">
        <title>Depth-based differentiation of microbial function through sediment-hosted aquifers and enrichment of novel symbionts in the deep terrestrial subsurface.</title>
        <authorList>
            <person name="Probst A.J."/>
            <person name="Ladd B."/>
            <person name="Jarett J.K."/>
            <person name="Geller-Mcgrath D.E."/>
            <person name="Sieber C.M.K."/>
            <person name="Emerson J.B."/>
            <person name="Anantharaman K."/>
            <person name="Thomas B.C."/>
            <person name="Malmstrom R."/>
            <person name="Stieglmeier M."/>
            <person name="Klingl A."/>
            <person name="Woyke T."/>
            <person name="Ryan C.M."/>
            <person name="Banfield J.F."/>
        </authorList>
    </citation>
    <scope>NUCLEOTIDE SEQUENCE [LARGE SCALE GENOMIC DNA]</scope>
</reference>
<dbReference type="InterPro" id="IPR009014">
    <property type="entry name" value="Transketo_C/PFOR_II"/>
</dbReference>
<dbReference type="Pfam" id="PF02779">
    <property type="entry name" value="Transket_pyr"/>
    <property type="match status" value="1"/>
</dbReference>
<dbReference type="InterPro" id="IPR033248">
    <property type="entry name" value="Transketolase_C"/>
</dbReference>
<evidence type="ECO:0000313" key="6">
    <source>
        <dbReference type="Proteomes" id="UP000230251"/>
    </source>
</evidence>
<comment type="cofactor">
    <cofactor evidence="1">
        <name>thiamine diphosphate</name>
        <dbReference type="ChEBI" id="CHEBI:58937"/>
    </cofactor>
</comment>
<dbReference type="PANTHER" id="PTHR43825:SF1">
    <property type="entry name" value="TRANSKETOLASE-LIKE PYRIMIDINE-BINDING DOMAIN-CONTAINING PROTEIN"/>
    <property type="match status" value="1"/>
</dbReference>
<dbReference type="InterPro" id="IPR051157">
    <property type="entry name" value="PDH/Transketolase"/>
</dbReference>
<dbReference type="CDD" id="cd07033">
    <property type="entry name" value="TPP_PYR_DXS_TK_like"/>
    <property type="match status" value="1"/>
</dbReference>
<keyword evidence="3" id="KW-0786">Thiamine pyrophosphate</keyword>
<dbReference type="Gene3D" id="3.40.50.920">
    <property type="match status" value="1"/>
</dbReference>
<dbReference type="InterPro" id="IPR005475">
    <property type="entry name" value="Transketolase-like_Pyr-bd"/>
</dbReference>
<dbReference type="AlphaFoldDB" id="A0A2M8EPJ8"/>
<feature type="domain" description="Transketolase-like pyrimidine-binding" evidence="4">
    <location>
        <begin position="15"/>
        <end position="180"/>
    </location>
</feature>
<dbReference type="PANTHER" id="PTHR43825">
    <property type="entry name" value="PYRUVATE DEHYDROGENASE E1 COMPONENT"/>
    <property type="match status" value="1"/>
</dbReference>
<dbReference type="EMBL" id="PFSI01000024">
    <property type="protein sequence ID" value="PJC24669.1"/>
    <property type="molecule type" value="Genomic_DNA"/>
</dbReference>
<dbReference type="FunFam" id="3.40.50.970:FF:000129">
    <property type="entry name" value="Transketolase"/>
    <property type="match status" value="1"/>
</dbReference>
<comment type="similarity">
    <text evidence="2">Belongs to the transketolase family.</text>
</comment>
<dbReference type="InterPro" id="IPR029061">
    <property type="entry name" value="THDP-binding"/>
</dbReference>
<dbReference type="Gene3D" id="3.40.50.970">
    <property type="match status" value="1"/>
</dbReference>
<accession>A0A2M8EPJ8</accession>
<gene>
    <name evidence="5" type="ORF">CO057_01525</name>
</gene>
<dbReference type="SMART" id="SM00861">
    <property type="entry name" value="Transket_pyr"/>
    <property type="match status" value="1"/>
</dbReference>
<dbReference type="SUPFAM" id="SSF52922">
    <property type="entry name" value="TK C-terminal domain-like"/>
    <property type="match status" value="1"/>
</dbReference>
<evidence type="ECO:0000259" key="4">
    <source>
        <dbReference type="SMART" id="SM00861"/>
    </source>
</evidence>
<evidence type="ECO:0000313" key="5">
    <source>
        <dbReference type="EMBL" id="PJC24669.1"/>
    </source>
</evidence>
<comment type="caution">
    <text evidence="5">The sequence shown here is derived from an EMBL/GenBank/DDBJ whole genome shotgun (WGS) entry which is preliminary data.</text>
</comment>
<dbReference type="Proteomes" id="UP000230251">
    <property type="component" value="Unassembled WGS sequence"/>
</dbReference>
<evidence type="ECO:0000256" key="1">
    <source>
        <dbReference type="ARBA" id="ARBA00001964"/>
    </source>
</evidence>
<sequence>MLVRSWKNPKSLLQIPTRNGYGDGLVEAGKKDPNLMVICADLTESTRTEAFKEAFPDRFIQFGVAEQAMAAVGAGMALAGKTVFITSYACFSPGRNWEQIRTTGCLQKTNLKIAGAHAGISVGPDGATHQMTEDIALMRVLPEMTVLIPCDAIETKKATVAAAKINGPAYIRFAREKSPVFTTESAKFEIGKAQVLRKGNDVAIIGCGPLVYECLMAAEELAKSGIEARVINNSSIKPMDEKTILKAARECGAIVTVEEAQAAAGMGGAVCELVSSEYPVPVERVGLQDEFGQSGKPAELLEHYKLTAPWIVKAVRKVIKKK</sequence>
<evidence type="ECO:0000256" key="2">
    <source>
        <dbReference type="ARBA" id="ARBA00007131"/>
    </source>
</evidence>
<protein>
    <submittedName>
        <fullName evidence="5">Transketolase</fullName>
    </submittedName>
</protein>
<name>A0A2M8EPJ8_9BACT</name>
<evidence type="ECO:0000256" key="3">
    <source>
        <dbReference type="ARBA" id="ARBA00023052"/>
    </source>
</evidence>
<dbReference type="SUPFAM" id="SSF52518">
    <property type="entry name" value="Thiamin diphosphate-binding fold (THDP-binding)"/>
    <property type="match status" value="1"/>
</dbReference>